<dbReference type="PROSITE" id="PS00141">
    <property type="entry name" value="ASP_PROTEASE"/>
    <property type="match status" value="1"/>
</dbReference>
<proteinExistence type="predicted"/>
<dbReference type="SUPFAM" id="SSF50630">
    <property type="entry name" value="Acid proteases"/>
    <property type="match status" value="1"/>
</dbReference>
<dbReference type="CDD" id="cd05483">
    <property type="entry name" value="retropepsin_like_bacteria"/>
    <property type="match status" value="1"/>
</dbReference>
<gene>
    <name evidence="2" type="ORF">OMP39_10975</name>
</gene>
<reference evidence="2" key="1">
    <citation type="submission" date="2022-10" db="EMBL/GenBank/DDBJ databases">
        <title>Complete genome sequence of Schlegelella aquatica LMG 23380.</title>
        <authorList>
            <person name="Musilova J."/>
            <person name="Kourilova X."/>
            <person name="Bezdicek M."/>
            <person name="Hermankova K."/>
            <person name="Obruca S."/>
            <person name="Sedlar K."/>
        </authorList>
    </citation>
    <scope>NUCLEOTIDE SEQUENCE</scope>
    <source>
        <strain evidence="2">LMG 23380</strain>
    </source>
</reference>
<organism evidence="2 3">
    <name type="scientific">Caldimonas aquatica</name>
    <dbReference type="NCBI Taxonomy" id="376175"/>
    <lineage>
        <taxon>Bacteria</taxon>
        <taxon>Pseudomonadati</taxon>
        <taxon>Pseudomonadota</taxon>
        <taxon>Betaproteobacteria</taxon>
        <taxon>Burkholderiales</taxon>
        <taxon>Sphaerotilaceae</taxon>
        <taxon>Caldimonas</taxon>
    </lineage>
</organism>
<dbReference type="InterPro" id="IPR021109">
    <property type="entry name" value="Peptidase_aspartic_dom_sf"/>
</dbReference>
<protein>
    <submittedName>
        <fullName evidence="2">TIGR02281 family clan AA aspartic protease</fullName>
        <ecNumber evidence="2">3.4.23.-</ecNumber>
    </submittedName>
</protein>
<dbReference type="InterPro" id="IPR011969">
    <property type="entry name" value="Clan_AA_Asp_peptidase_C"/>
</dbReference>
<dbReference type="GO" id="GO:0006508">
    <property type="term" value="P:proteolysis"/>
    <property type="evidence" value="ECO:0007669"/>
    <property type="project" value="UniProtKB-KW"/>
</dbReference>
<keyword evidence="1" id="KW-0732">Signal</keyword>
<dbReference type="NCBIfam" id="TIGR02281">
    <property type="entry name" value="clan_AA_DTGA"/>
    <property type="match status" value="1"/>
</dbReference>
<dbReference type="EC" id="3.4.23.-" evidence="2"/>
<accession>A0ABY6MP15</accession>
<evidence type="ECO:0000313" key="2">
    <source>
        <dbReference type="EMBL" id="UZD54194.1"/>
    </source>
</evidence>
<sequence>MHSRLHLLLLAAAGLCAAAVRAETVALTGSFGNKALLVINGSPRTVPVGGVVDGVRLVSLAAGQAVVEMGGRRQTLALGASPVSLGDAGGGAEGGRRIVLTAGSGGHFTTPGQINGRAVHFMVDTGATAVSMTTGDAERIGLRYQQGQRINLHTANGTIPAYAVTLDSVRIGDVEVRNVQGVVAAREMPYVLLGNSFLSRFQMKRENDQLTLERRY</sequence>
<dbReference type="Pfam" id="PF13975">
    <property type="entry name" value="gag-asp_proteas"/>
    <property type="match status" value="1"/>
</dbReference>
<dbReference type="RefSeq" id="WP_264891763.1">
    <property type="nucleotide sequence ID" value="NZ_CP110257.1"/>
</dbReference>
<dbReference type="Proteomes" id="UP001163266">
    <property type="component" value="Chromosome"/>
</dbReference>
<dbReference type="GO" id="GO:0008233">
    <property type="term" value="F:peptidase activity"/>
    <property type="evidence" value="ECO:0007669"/>
    <property type="project" value="UniProtKB-KW"/>
</dbReference>
<feature type="signal peptide" evidence="1">
    <location>
        <begin position="1"/>
        <end position="22"/>
    </location>
</feature>
<dbReference type="InterPro" id="IPR034122">
    <property type="entry name" value="Retropepsin-like_bacterial"/>
</dbReference>
<evidence type="ECO:0000256" key="1">
    <source>
        <dbReference type="SAM" id="SignalP"/>
    </source>
</evidence>
<keyword evidence="2" id="KW-0378">Hydrolase</keyword>
<dbReference type="EMBL" id="CP110257">
    <property type="protein sequence ID" value="UZD54194.1"/>
    <property type="molecule type" value="Genomic_DNA"/>
</dbReference>
<name>A0ABY6MP15_9BURK</name>
<keyword evidence="2" id="KW-0645">Protease</keyword>
<dbReference type="Gene3D" id="2.40.70.10">
    <property type="entry name" value="Acid Proteases"/>
    <property type="match status" value="1"/>
</dbReference>
<evidence type="ECO:0000313" key="3">
    <source>
        <dbReference type="Proteomes" id="UP001163266"/>
    </source>
</evidence>
<keyword evidence="3" id="KW-1185">Reference proteome</keyword>
<feature type="chain" id="PRO_5045071743" evidence="1">
    <location>
        <begin position="23"/>
        <end position="216"/>
    </location>
</feature>
<dbReference type="InterPro" id="IPR001969">
    <property type="entry name" value="Aspartic_peptidase_AS"/>
</dbReference>